<evidence type="ECO:0000256" key="14">
    <source>
        <dbReference type="PIRSR" id="PIRSR604574-1"/>
    </source>
</evidence>
<protein>
    <recommendedName>
        <fullName evidence="11">Alpha-ketoglutarate-dependent dioxygenase AlkB</fullName>
        <ecNumber evidence="10">1.14.11.33</ecNumber>
    </recommendedName>
    <alternativeName>
        <fullName evidence="12">Alkylated DNA repair protein AlkB</fullName>
    </alternativeName>
    <alternativeName>
        <fullName evidence="13">DNA oxidative demethylase AlkB</fullName>
    </alternativeName>
</protein>
<evidence type="ECO:0000256" key="1">
    <source>
        <dbReference type="ARBA" id="ARBA00007879"/>
    </source>
</evidence>
<comment type="catalytic activity">
    <reaction evidence="8">
        <text>a methylated nucleobase within DNA + 2-oxoglutarate + O2 = a nucleobase within DNA + formaldehyde + succinate + CO2</text>
        <dbReference type="Rhea" id="RHEA:30299"/>
        <dbReference type="Rhea" id="RHEA-COMP:12192"/>
        <dbReference type="Rhea" id="RHEA-COMP:12193"/>
        <dbReference type="ChEBI" id="CHEBI:15379"/>
        <dbReference type="ChEBI" id="CHEBI:16526"/>
        <dbReference type="ChEBI" id="CHEBI:16810"/>
        <dbReference type="ChEBI" id="CHEBI:16842"/>
        <dbReference type="ChEBI" id="CHEBI:30031"/>
        <dbReference type="ChEBI" id="CHEBI:32875"/>
        <dbReference type="ChEBI" id="CHEBI:64428"/>
        <dbReference type="EC" id="1.14.11.33"/>
    </reaction>
</comment>
<dbReference type="EMBL" id="FOLW01000002">
    <property type="protein sequence ID" value="SFC36702.1"/>
    <property type="molecule type" value="Genomic_DNA"/>
</dbReference>
<dbReference type="PROSITE" id="PS51471">
    <property type="entry name" value="FE2OG_OXY"/>
    <property type="match status" value="1"/>
</dbReference>
<evidence type="ECO:0000259" key="16">
    <source>
        <dbReference type="PROSITE" id="PS51471"/>
    </source>
</evidence>
<evidence type="ECO:0000256" key="4">
    <source>
        <dbReference type="ARBA" id="ARBA00022964"/>
    </source>
</evidence>
<dbReference type="GO" id="GO:0005737">
    <property type="term" value="C:cytoplasm"/>
    <property type="evidence" value="ECO:0007669"/>
    <property type="project" value="TreeGrafter"/>
</dbReference>
<organism evidence="17 18">
    <name type="scientific">Pragia fontium DSM 5563 = ATCC 49100</name>
    <dbReference type="NCBI Taxonomy" id="1122977"/>
    <lineage>
        <taxon>Bacteria</taxon>
        <taxon>Pseudomonadati</taxon>
        <taxon>Pseudomonadota</taxon>
        <taxon>Gammaproteobacteria</taxon>
        <taxon>Enterobacterales</taxon>
        <taxon>Budviciaceae</taxon>
        <taxon>Pragia</taxon>
    </lineage>
</organism>
<evidence type="ECO:0000256" key="2">
    <source>
        <dbReference type="ARBA" id="ARBA00022723"/>
    </source>
</evidence>
<dbReference type="NCBIfam" id="NF011930">
    <property type="entry name" value="PRK15401.1"/>
    <property type="match status" value="1"/>
</dbReference>
<accession>A0AAJ5BGC4</accession>
<feature type="binding site" evidence="14">
    <location>
        <begin position="208"/>
        <end position="214"/>
    </location>
    <ligand>
        <name>2-oxoglutarate</name>
        <dbReference type="ChEBI" id="CHEBI:16810"/>
    </ligand>
</feature>
<dbReference type="SUPFAM" id="SSF51197">
    <property type="entry name" value="Clavaminate synthase-like"/>
    <property type="match status" value="1"/>
</dbReference>
<dbReference type="InterPro" id="IPR004574">
    <property type="entry name" value="Alkb"/>
</dbReference>
<evidence type="ECO:0000256" key="7">
    <source>
        <dbReference type="ARBA" id="ARBA00023204"/>
    </source>
</evidence>
<comment type="function">
    <text evidence="9">Dioxygenase that repairs alkylated DNA and RNA containing 3-methylcytosine or 1-methyladenine by oxidative demethylation. Has highest activity towards 3-methylcytosine. Has lower activity towards alkylated DNA containing ethenoadenine, and no detectable activity towards 1-methylguanine or 3-methylthymine. Accepts double-stranded and single-stranded substrates. Requires molecular oxygen, alpha-ketoglutarate and iron. Provides extensive resistance to alkylating agents such as MMS and DMS (SN2 agents), but not to MMNG and MNU (SN1 agents).</text>
</comment>
<keyword evidence="5" id="KW-0560">Oxidoreductase</keyword>
<evidence type="ECO:0000256" key="12">
    <source>
        <dbReference type="ARBA" id="ARBA00080712"/>
    </source>
</evidence>
<evidence type="ECO:0000256" key="8">
    <source>
        <dbReference type="ARBA" id="ARBA00050106"/>
    </source>
</evidence>
<dbReference type="EC" id="1.14.11.33" evidence="10"/>
<feature type="binding site" evidence="14">
    <location>
        <position position="139"/>
    </location>
    <ligand>
        <name>substrate</name>
    </ligand>
</feature>
<keyword evidence="4 17" id="KW-0223">Dioxygenase</keyword>
<dbReference type="AlphaFoldDB" id="A0AAJ5BGC4"/>
<keyword evidence="3" id="KW-0227">DNA damage</keyword>
<comment type="caution">
    <text evidence="17">The sequence shown here is derived from an EMBL/GenBank/DDBJ whole genome shotgun (WGS) entry which is preliminary data.</text>
</comment>
<gene>
    <name evidence="17" type="ORF">SAMN02745723_102190</name>
</gene>
<dbReference type="Pfam" id="PF13532">
    <property type="entry name" value="2OG-FeII_Oxy_2"/>
    <property type="match status" value="1"/>
</dbReference>
<dbReference type="Gene3D" id="2.60.120.590">
    <property type="entry name" value="Alpha-ketoglutarate-dependent dioxygenase AlkB-like"/>
    <property type="match status" value="1"/>
</dbReference>
<feature type="binding site" evidence="15">
    <location>
        <position position="137"/>
    </location>
    <ligand>
        <name>Fe cation</name>
        <dbReference type="ChEBI" id="CHEBI:24875"/>
        <note>catalytic</note>
    </ligand>
</feature>
<evidence type="ECO:0000256" key="15">
    <source>
        <dbReference type="PIRSR" id="PIRSR604574-2"/>
    </source>
</evidence>
<sequence length="217" mass="24298">MNFELFDESEPPDTFCQILASGAVILRHFALHQAEQILSEVSTVSEQMPFRHMITPGGYEMSVAMTNCGRFGWVTDRSGYRYSELDPLSGKAWISMPPICYQLAVEAASQAGFNDFQPDACLINRYDIGAKMSLHQDKDEPDLNHPIVSMSFGLPAKFQFGGLSRSDKTQNVMLTHGDVVVWGGESRLAYHGILPIRKGYHPATGEHRINLTFRQIK</sequence>
<evidence type="ECO:0000256" key="13">
    <source>
        <dbReference type="ARBA" id="ARBA00082512"/>
    </source>
</evidence>
<feature type="binding site" evidence="14">
    <location>
        <begin position="124"/>
        <end position="126"/>
    </location>
    <ligand>
        <name>2-oxoglutarate</name>
        <dbReference type="ChEBI" id="CHEBI:16810"/>
    </ligand>
</feature>
<dbReference type="RefSeq" id="WP_047782566.1">
    <property type="nucleotide sequence ID" value="NZ_FOLW01000002.1"/>
</dbReference>
<dbReference type="GO" id="GO:0035515">
    <property type="term" value="F:oxidative RNA demethylase activity"/>
    <property type="evidence" value="ECO:0007669"/>
    <property type="project" value="TreeGrafter"/>
</dbReference>
<dbReference type="FunFam" id="2.60.120.590:FF:000005">
    <property type="entry name" value="Alpha-ketoglutarate-dependent dioxygenase AlkB"/>
    <property type="match status" value="1"/>
</dbReference>
<proteinExistence type="inferred from homology"/>
<evidence type="ECO:0000256" key="3">
    <source>
        <dbReference type="ARBA" id="ARBA00022763"/>
    </source>
</evidence>
<keyword evidence="2 15" id="KW-0479">Metal-binding</keyword>
<feature type="binding site" evidence="14">
    <location>
        <position position="165"/>
    </location>
    <ligand>
        <name>substrate</name>
    </ligand>
</feature>
<dbReference type="PANTHER" id="PTHR16557">
    <property type="entry name" value="ALKYLATED DNA REPAIR PROTEIN ALKB-RELATED"/>
    <property type="match status" value="1"/>
</dbReference>
<feature type="domain" description="Fe2OG dioxygenase" evidence="16">
    <location>
        <begin position="117"/>
        <end position="217"/>
    </location>
</feature>
<dbReference type="InterPro" id="IPR005123">
    <property type="entry name" value="Oxoglu/Fe-dep_dioxygenase_dom"/>
</dbReference>
<feature type="binding site" evidence="14">
    <location>
        <begin position="80"/>
        <end position="82"/>
    </location>
    <ligand>
        <name>substrate</name>
    </ligand>
</feature>
<evidence type="ECO:0000256" key="9">
    <source>
        <dbReference type="ARBA" id="ARBA00055649"/>
    </source>
</evidence>
<evidence type="ECO:0000256" key="6">
    <source>
        <dbReference type="ARBA" id="ARBA00023004"/>
    </source>
</evidence>
<feature type="binding site" evidence="15">
    <location>
        <position position="191"/>
    </location>
    <ligand>
        <name>Fe cation</name>
        <dbReference type="ChEBI" id="CHEBI:24875"/>
        <note>catalytic</note>
    </ligand>
</feature>
<evidence type="ECO:0000313" key="17">
    <source>
        <dbReference type="EMBL" id="SFC36702.1"/>
    </source>
</evidence>
<evidence type="ECO:0000256" key="11">
    <source>
        <dbReference type="ARBA" id="ARBA00072243"/>
    </source>
</evidence>
<comment type="similarity">
    <text evidence="1">Belongs to the alkB family.</text>
</comment>
<dbReference type="GO" id="GO:0035516">
    <property type="term" value="F:broad specificity oxidative DNA demethylase activity"/>
    <property type="evidence" value="ECO:0007669"/>
    <property type="project" value="UniProtKB-EC"/>
</dbReference>
<dbReference type="GO" id="GO:0006281">
    <property type="term" value="P:DNA repair"/>
    <property type="evidence" value="ECO:0007669"/>
    <property type="project" value="UniProtKB-KW"/>
</dbReference>
<keyword evidence="6 15" id="KW-0408">Iron</keyword>
<feature type="binding site" evidence="15">
    <location>
        <position position="135"/>
    </location>
    <ligand>
        <name>Fe cation</name>
        <dbReference type="ChEBI" id="CHEBI:24875"/>
        <note>catalytic</note>
    </ligand>
</feature>
<dbReference type="GO" id="GO:0035513">
    <property type="term" value="P:oxidative RNA demethylation"/>
    <property type="evidence" value="ECO:0007669"/>
    <property type="project" value="TreeGrafter"/>
</dbReference>
<reference evidence="17 18" key="1">
    <citation type="submission" date="2016-10" db="EMBL/GenBank/DDBJ databases">
        <authorList>
            <person name="Varghese N."/>
            <person name="Submissions S."/>
        </authorList>
    </citation>
    <scope>NUCLEOTIDE SEQUENCE [LARGE SCALE GENOMIC DNA]</scope>
    <source>
        <strain evidence="17 18">DSM 5563</strain>
    </source>
</reference>
<name>A0AAJ5BGC4_9GAMM</name>
<feature type="binding site" evidence="14">
    <location>
        <position position="73"/>
    </location>
    <ligand>
        <name>substrate</name>
    </ligand>
</feature>
<comment type="cofactor">
    <cofactor evidence="15">
        <name>Fe(2+)</name>
        <dbReference type="ChEBI" id="CHEBI:29033"/>
    </cofactor>
    <text evidence="15">Binds 1 Fe(2+) ion per subunit.</text>
</comment>
<dbReference type="PANTHER" id="PTHR16557:SF2">
    <property type="entry name" value="NUCLEIC ACID DIOXYGENASE ALKBH1"/>
    <property type="match status" value="1"/>
</dbReference>
<dbReference type="InterPro" id="IPR037151">
    <property type="entry name" value="AlkB-like_sf"/>
</dbReference>
<dbReference type="InterPro" id="IPR027450">
    <property type="entry name" value="AlkB-like"/>
</dbReference>
<dbReference type="Proteomes" id="UP000226420">
    <property type="component" value="Unassembled WGS sequence"/>
</dbReference>
<evidence type="ECO:0000313" key="18">
    <source>
        <dbReference type="Proteomes" id="UP000226420"/>
    </source>
</evidence>
<evidence type="ECO:0000256" key="10">
    <source>
        <dbReference type="ARBA" id="ARBA00066725"/>
    </source>
</evidence>
<evidence type="ECO:0000256" key="5">
    <source>
        <dbReference type="ARBA" id="ARBA00023002"/>
    </source>
</evidence>
<keyword evidence="7" id="KW-0234">DNA repair</keyword>
<dbReference type="GO" id="GO:0008198">
    <property type="term" value="F:ferrous iron binding"/>
    <property type="evidence" value="ECO:0007669"/>
    <property type="project" value="TreeGrafter"/>
</dbReference>